<keyword evidence="4" id="KW-1185">Reference proteome</keyword>
<comment type="caution">
    <text evidence="3">The sequence shown here is derived from an EMBL/GenBank/DDBJ whole genome shotgun (WGS) entry which is preliminary data.</text>
</comment>
<feature type="chain" id="PRO_5044798758" evidence="2">
    <location>
        <begin position="37"/>
        <end position="102"/>
    </location>
</feature>
<evidence type="ECO:0000256" key="1">
    <source>
        <dbReference type="SAM" id="MobiDB-lite"/>
    </source>
</evidence>
<accession>A0ABD2YK70</accession>
<feature type="signal peptide" evidence="2">
    <location>
        <begin position="1"/>
        <end position="36"/>
    </location>
</feature>
<evidence type="ECO:0000313" key="3">
    <source>
        <dbReference type="EMBL" id="KAL3506379.1"/>
    </source>
</evidence>
<gene>
    <name evidence="3" type="ORF">ACH5RR_031761</name>
</gene>
<evidence type="ECO:0000256" key="2">
    <source>
        <dbReference type="SAM" id="SignalP"/>
    </source>
</evidence>
<feature type="compositionally biased region" description="Basic and acidic residues" evidence="1">
    <location>
        <begin position="73"/>
        <end position="89"/>
    </location>
</feature>
<dbReference type="EMBL" id="JBJUIK010000013">
    <property type="protein sequence ID" value="KAL3506379.1"/>
    <property type="molecule type" value="Genomic_DNA"/>
</dbReference>
<dbReference type="Proteomes" id="UP001630127">
    <property type="component" value="Unassembled WGS sequence"/>
</dbReference>
<keyword evidence="2" id="KW-0732">Signal</keyword>
<proteinExistence type="predicted"/>
<dbReference type="InterPro" id="IPR037495">
    <property type="entry name" value="CLE41/42/44"/>
</dbReference>
<evidence type="ECO:0000313" key="4">
    <source>
        <dbReference type="Proteomes" id="UP001630127"/>
    </source>
</evidence>
<dbReference type="AlphaFoldDB" id="A0ABD2YK70"/>
<dbReference type="PANTHER" id="PTHR35301:SF1">
    <property type="entry name" value="CLAVATA3_ESR (CLE)-RELATED PROTEIN 41-RELATED"/>
    <property type="match status" value="1"/>
</dbReference>
<dbReference type="PANTHER" id="PTHR35301">
    <property type="entry name" value="CLAVATA3/ESR (CLE)-RELATED PROTEIN 41-RELATED"/>
    <property type="match status" value="1"/>
</dbReference>
<name>A0ABD2YK70_9GENT</name>
<protein>
    <submittedName>
        <fullName evidence="3">Uncharacterized protein</fullName>
    </submittedName>
</protein>
<organism evidence="3 4">
    <name type="scientific">Cinchona calisaya</name>
    <dbReference type="NCBI Taxonomy" id="153742"/>
    <lineage>
        <taxon>Eukaryota</taxon>
        <taxon>Viridiplantae</taxon>
        <taxon>Streptophyta</taxon>
        <taxon>Embryophyta</taxon>
        <taxon>Tracheophyta</taxon>
        <taxon>Spermatophyta</taxon>
        <taxon>Magnoliopsida</taxon>
        <taxon>eudicotyledons</taxon>
        <taxon>Gunneridae</taxon>
        <taxon>Pentapetalae</taxon>
        <taxon>asterids</taxon>
        <taxon>lamiids</taxon>
        <taxon>Gentianales</taxon>
        <taxon>Rubiaceae</taxon>
        <taxon>Cinchonoideae</taxon>
        <taxon>Cinchoneae</taxon>
        <taxon>Cinchona</taxon>
    </lineage>
</organism>
<feature type="region of interest" description="Disordered" evidence="1">
    <location>
        <begin position="62"/>
        <end position="102"/>
    </location>
</feature>
<reference evidence="3 4" key="1">
    <citation type="submission" date="2024-11" db="EMBL/GenBank/DDBJ databases">
        <title>A near-complete genome assembly of Cinchona calisaya.</title>
        <authorList>
            <person name="Lian D.C."/>
            <person name="Zhao X.W."/>
            <person name="Wei L."/>
        </authorList>
    </citation>
    <scope>NUCLEOTIDE SEQUENCE [LARGE SCALE GENOMIC DNA]</scope>
    <source>
        <tissue evidence="3">Nenye</tissue>
    </source>
</reference>
<sequence>MAKSSKTASLQIFKKSQALLIFLLALLLVIASPSHGRFLDFPTTFEDSVAPNGRALLEINPTNKQSTTMKIHHHEEKTQNKDREFRMAAHEVPSGPNPNSNR</sequence>